<dbReference type="InterPro" id="IPR017477">
    <property type="entry name" value="PEP-CTERM_polysacc_export"/>
</dbReference>
<dbReference type="PANTHER" id="PTHR33619">
    <property type="entry name" value="POLYSACCHARIDE EXPORT PROTEIN GFCE-RELATED"/>
    <property type="match status" value="1"/>
</dbReference>
<sequence>MRRCLLGPIFLGLAKLSEQLATVRAGQLASRARSALHACLAASLLASCTGNSPRPAPAAAHGVEGAYYRIGPGDMLQLFVWRNDDLNREIPVRPDGRISVPLVEDVEAAGKTPTELSRDLEQRLSEYIRNPIVTVIVSKFSGTFDQQIRVIGEAQKPQSIPYRDKITLLDVMISVGGLTEFASGNRAIVSRNVGSEHKQYIVRLDDLIRDGDIDANIEMVPGDILIIPRRYL</sequence>
<evidence type="ECO:0000256" key="2">
    <source>
        <dbReference type="ARBA" id="ARBA00009450"/>
    </source>
</evidence>
<dbReference type="Pfam" id="PF22461">
    <property type="entry name" value="SLBB_2"/>
    <property type="match status" value="1"/>
</dbReference>
<keyword evidence="8" id="KW-0625">Polysaccharide transport</keyword>
<keyword evidence="5" id="KW-0762">Sugar transport</keyword>
<dbReference type="Pfam" id="PF02563">
    <property type="entry name" value="Poly_export"/>
    <property type="match status" value="1"/>
</dbReference>
<evidence type="ECO:0000259" key="15">
    <source>
        <dbReference type="Pfam" id="PF02563"/>
    </source>
</evidence>
<dbReference type="NCBIfam" id="TIGR03027">
    <property type="entry name" value="pepcterm_export"/>
    <property type="match status" value="1"/>
</dbReference>
<dbReference type="Gene3D" id="3.30.1950.10">
    <property type="entry name" value="wza like domain"/>
    <property type="match status" value="1"/>
</dbReference>
<dbReference type="InterPro" id="IPR049712">
    <property type="entry name" value="Poly_export"/>
</dbReference>
<feature type="domain" description="Polysaccharide export protein N-terminal" evidence="15">
    <location>
        <begin position="66"/>
        <end position="137"/>
    </location>
</feature>
<comment type="similarity">
    <text evidence="2">Belongs to the BexD/CtrA/VexA family.</text>
</comment>
<keyword evidence="7" id="KW-0732">Signal</keyword>
<evidence type="ECO:0000313" key="17">
    <source>
        <dbReference type="EMBL" id="SUS04143.1"/>
    </source>
</evidence>
<dbReference type="GO" id="GO:0046930">
    <property type="term" value="C:pore complex"/>
    <property type="evidence" value="ECO:0007669"/>
    <property type="project" value="UniProtKB-KW"/>
</dbReference>
<dbReference type="EMBL" id="UIDG01000024">
    <property type="protein sequence ID" value="SUS04143.1"/>
    <property type="molecule type" value="Genomic_DNA"/>
</dbReference>
<evidence type="ECO:0000259" key="16">
    <source>
        <dbReference type="Pfam" id="PF22461"/>
    </source>
</evidence>
<protein>
    <submittedName>
        <fullName evidence="17">Polysialic acid transport protein KpsD</fullName>
    </submittedName>
</protein>
<evidence type="ECO:0000256" key="1">
    <source>
        <dbReference type="ARBA" id="ARBA00004571"/>
    </source>
</evidence>
<name>A0A380TAE8_9ZZZZ</name>
<evidence type="ECO:0000256" key="7">
    <source>
        <dbReference type="ARBA" id="ARBA00022729"/>
    </source>
</evidence>
<keyword evidence="6" id="KW-0812">Transmembrane</keyword>
<evidence type="ECO:0000256" key="14">
    <source>
        <dbReference type="ARBA" id="ARBA00023288"/>
    </source>
</evidence>
<evidence type="ECO:0000256" key="8">
    <source>
        <dbReference type="ARBA" id="ARBA00023047"/>
    </source>
</evidence>
<dbReference type="InterPro" id="IPR003715">
    <property type="entry name" value="Poly_export_N"/>
</dbReference>
<feature type="domain" description="SLBB" evidence="16">
    <location>
        <begin position="146"/>
        <end position="227"/>
    </location>
</feature>
<evidence type="ECO:0000256" key="5">
    <source>
        <dbReference type="ARBA" id="ARBA00022597"/>
    </source>
</evidence>
<evidence type="ECO:0000256" key="10">
    <source>
        <dbReference type="ARBA" id="ARBA00023114"/>
    </source>
</evidence>
<dbReference type="GO" id="GO:0009279">
    <property type="term" value="C:cell outer membrane"/>
    <property type="evidence" value="ECO:0007669"/>
    <property type="project" value="UniProtKB-SubCell"/>
</dbReference>
<keyword evidence="12" id="KW-0564">Palmitate</keyword>
<dbReference type="GO" id="GO:0006811">
    <property type="term" value="P:monoatomic ion transport"/>
    <property type="evidence" value="ECO:0007669"/>
    <property type="project" value="UniProtKB-KW"/>
</dbReference>
<dbReference type="GO" id="GO:0015288">
    <property type="term" value="F:porin activity"/>
    <property type="evidence" value="ECO:0007669"/>
    <property type="project" value="UniProtKB-KW"/>
</dbReference>
<dbReference type="PANTHER" id="PTHR33619:SF3">
    <property type="entry name" value="POLYSACCHARIDE EXPORT PROTEIN GFCE-RELATED"/>
    <property type="match status" value="1"/>
</dbReference>
<evidence type="ECO:0000256" key="13">
    <source>
        <dbReference type="ARBA" id="ARBA00023237"/>
    </source>
</evidence>
<evidence type="ECO:0000256" key="4">
    <source>
        <dbReference type="ARBA" id="ARBA00022452"/>
    </source>
</evidence>
<evidence type="ECO:0000256" key="11">
    <source>
        <dbReference type="ARBA" id="ARBA00023136"/>
    </source>
</evidence>
<evidence type="ECO:0000256" key="6">
    <source>
        <dbReference type="ARBA" id="ARBA00022692"/>
    </source>
</evidence>
<reference evidence="17" key="1">
    <citation type="submission" date="2018-07" db="EMBL/GenBank/DDBJ databases">
        <authorList>
            <person name="Quirk P.G."/>
            <person name="Krulwich T.A."/>
        </authorList>
    </citation>
    <scope>NUCLEOTIDE SEQUENCE</scope>
</reference>
<dbReference type="AlphaFoldDB" id="A0A380TAE8"/>
<keyword evidence="14" id="KW-0449">Lipoprotein</keyword>
<keyword evidence="9" id="KW-0406">Ion transport</keyword>
<organism evidence="17">
    <name type="scientific">metagenome</name>
    <dbReference type="NCBI Taxonomy" id="256318"/>
    <lineage>
        <taxon>unclassified sequences</taxon>
        <taxon>metagenomes</taxon>
    </lineage>
</organism>
<keyword evidence="13" id="KW-0998">Cell outer membrane</keyword>
<keyword evidence="11" id="KW-0472">Membrane</keyword>
<evidence type="ECO:0000256" key="9">
    <source>
        <dbReference type="ARBA" id="ARBA00023065"/>
    </source>
</evidence>
<dbReference type="InterPro" id="IPR054765">
    <property type="entry name" value="SLBB_dom"/>
</dbReference>
<gene>
    <name evidence="17" type="primary">kpsD</name>
    <name evidence="17" type="ORF">DF3PB_120010</name>
</gene>
<proteinExistence type="inferred from homology"/>
<comment type="subcellular location">
    <subcellularLocation>
        <location evidence="1">Cell outer membrane</location>
        <topology evidence="1">Multi-pass membrane protein</topology>
    </subcellularLocation>
</comment>
<dbReference type="GO" id="GO:0015159">
    <property type="term" value="F:polysaccharide transmembrane transporter activity"/>
    <property type="evidence" value="ECO:0007669"/>
    <property type="project" value="InterPro"/>
</dbReference>
<accession>A0A380TAE8</accession>
<keyword evidence="10" id="KW-0626">Porin</keyword>
<evidence type="ECO:0000256" key="12">
    <source>
        <dbReference type="ARBA" id="ARBA00023139"/>
    </source>
</evidence>
<dbReference type="Gene3D" id="3.10.560.10">
    <property type="entry name" value="Outer membrane lipoprotein wza domain like"/>
    <property type="match status" value="1"/>
</dbReference>
<keyword evidence="4" id="KW-1134">Transmembrane beta strand</keyword>
<evidence type="ECO:0000256" key="3">
    <source>
        <dbReference type="ARBA" id="ARBA00022448"/>
    </source>
</evidence>
<keyword evidence="3" id="KW-0813">Transport</keyword>